<dbReference type="Gramene" id="Kaladp0081s0281.1.v1.1">
    <property type="protein sequence ID" value="Kaladp0081s0281.1.v1.1.CDS.1"/>
    <property type="gene ID" value="Kaladp0081s0281.v1.1"/>
</dbReference>
<dbReference type="AlphaFoldDB" id="A0A7N0UTC7"/>
<reference evidence="1" key="1">
    <citation type="submission" date="2021-01" db="UniProtKB">
        <authorList>
            <consortium name="EnsemblPlants"/>
        </authorList>
    </citation>
    <scope>IDENTIFICATION</scope>
</reference>
<dbReference type="Proteomes" id="UP000594263">
    <property type="component" value="Unplaced"/>
</dbReference>
<evidence type="ECO:0000313" key="2">
    <source>
        <dbReference type="Proteomes" id="UP000594263"/>
    </source>
</evidence>
<organism evidence="1 2">
    <name type="scientific">Kalanchoe fedtschenkoi</name>
    <name type="common">Lavender scallops</name>
    <name type="synonym">South American air plant</name>
    <dbReference type="NCBI Taxonomy" id="63787"/>
    <lineage>
        <taxon>Eukaryota</taxon>
        <taxon>Viridiplantae</taxon>
        <taxon>Streptophyta</taxon>
        <taxon>Embryophyta</taxon>
        <taxon>Tracheophyta</taxon>
        <taxon>Spermatophyta</taxon>
        <taxon>Magnoliopsida</taxon>
        <taxon>eudicotyledons</taxon>
        <taxon>Gunneridae</taxon>
        <taxon>Pentapetalae</taxon>
        <taxon>Saxifragales</taxon>
        <taxon>Crassulaceae</taxon>
        <taxon>Kalanchoe</taxon>
    </lineage>
</organism>
<name>A0A7N0UTC7_KALFE</name>
<keyword evidence="2" id="KW-1185">Reference proteome</keyword>
<accession>A0A7N0UTC7</accession>
<proteinExistence type="predicted"/>
<protein>
    <submittedName>
        <fullName evidence="1">Uncharacterized protein</fullName>
    </submittedName>
</protein>
<evidence type="ECO:0000313" key="1">
    <source>
        <dbReference type="EnsemblPlants" id="Kaladp0081s0281.1.v1.1.CDS.1"/>
    </source>
</evidence>
<dbReference type="EnsemblPlants" id="Kaladp0081s0281.1.v1.1">
    <property type="protein sequence ID" value="Kaladp0081s0281.1.v1.1.CDS.1"/>
    <property type="gene ID" value="Kaladp0081s0281.v1.1"/>
</dbReference>
<sequence>MLSGLADEAKHFSFTSSTDPKKRLPPMESFTSYLKDWHALNSIISIQRTKFPAWQRWGS</sequence>